<dbReference type="EMBL" id="JBBKZU010000036">
    <property type="protein sequence ID" value="MEJ8816219.1"/>
    <property type="molecule type" value="Genomic_DNA"/>
</dbReference>
<proteinExistence type="predicted"/>
<keyword evidence="3" id="KW-1185">Reference proteome</keyword>
<gene>
    <name evidence="2" type="ORF">WKW77_34590</name>
</gene>
<dbReference type="InterPro" id="IPR014914">
    <property type="entry name" value="RES_dom"/>
</dbReference>
<dbReference type="Proteomes" id="UP001365846">
    <property type="component" value="Unassembled WGS sequence"/>
</dbReference>
<name>A0ABU8VRD4_9BURK</name>
<comment type="caution">
    <text evidence="2">The sequence shown here is derived from an EMBL/GenBank/DDBJ whole genome shotgun (WGS) entry which is preliminary data.</text>
</comment>
<evidence type="ECO:0000259" key="1">
    <source>
        <dbReference type="SMART" id="SM00953"/>
    </source>
</evidence>
<feature type="domain" description="RES" evidence="1">
    <location>
        <begin position="40"/>
        <end position="163"/>
    </location>
</feature>
<evidence type="ECO:0000313" key="2">
    <source>
        <dbReference type="EMBL" id="MEJ8816219.1"/>
    </source>
</evidence>
<dbReference type="SMART" id="SM00953">
    <property type="entry name" value="RES"/>
    <property type="match status" value="1"/>
</dbReference>
<organism evidence="2 3">
    <name type="scientific">Variovorax ureilyticus</name>
    <dbReference type="NCBI Taxonomy" id="1836198"/>
    <lineage>
        <taxon>Bacteria</taxon>
        <taxon>Pseudomonadati</taxon>
        <taxon>Pseudomonadota</taxon>
        <taxon>Betaproteobacteria</taxon>
        <taxon>Burkholderiales</taxon>
        <taxon>Comamonadaceae</taxon>
        <taxon>Variovorax</taxon>
    </lineage>
</organism>
<sequence>MNLNDLNPPLVELPPNLTWYRIQRTRALRGSVRLRGFVLPPKGVMAGRFDLSDEATAYLADSELTALYESEFRREATSCHIERLRKRSLTSFSATATLRLVDLRGLEEQFPVLQSLRYEATQAFAADCRSAGAHGVLYASAQHSYHACVCLFEAGIDRMKRIAQVDLVLPGTGRLHQSVVLAARGSAVPLIGMEKSE</sequence>
<evidence type="ECO:0000313" key="3">
    <source>
        <dbReference type="Proteomes" id="UP001365846"/>
    </source>
</evidence>
<reference evidence="2 3" key="1">
    <citation type="submission" date="2024-03" db="EMBL/GenBank/DDBJ databases">
        <title>Novel species of the genus Variovorax.</title>
        <authorList>
            <person name="Liu Q."/>
            <person name="Xin Y.-H."/>
        </authorList>
    </citation>
    <scope>NUCLEOTIDE SEQUENCE [LARGE SCALE GENOMIC DNA]</scope>
    <source>
        <strain evidence="2 3">KACC 18899</strain>
    </source>
</reference>
<dbReference type="RefSeq" id="WP_340361409.1">
    <property type="nucleotide sequence ID" value="NZ_JBBKZU010000036.1"/>
</dbReference>
<dbReference type="Pfam" id="PF08808">
    <property type="entry name" value="RES"/>
    <property type="match status" value="1"/>
</dbReference>
<accession>A0ABU8VRD4</accession>
<protein>
    <submittedName>
        <fullName evidence="2">RES family NAD+ phosphorylase</fullName>
    </submittedName>
</protein>